<dbReference type="KEGG" id="cbr:CBG_27909"/>
<dbReference type="AlphaFoldDB" id="B6IEK4"/>
<accession>B6IEK4</accession>
<dbReference type="HOGENOM" id="CLU_1095107_0_0_1"/>
<evidence type="ECO:0000313" key="2">
    <source>
        <dbReference type="Proteomes" id="UP000008549"/>
    </source>
</evidence>
<dbReference type="RefSeq" id="XP_045097907.1">
    <property type="nucleotide sequence ID" value="XM_045240173.1"/>
</dbReference>
<dbReference type="EMBL" id="HE601409">
    <property type="protein sequence ID" value="CAR98334.1"/>
    <property type="molecule type" value="Genomic_DNA"/>
</dbReference>
<dbReference type="Proteomes" id="UP000008549">
    <property type="component" value="Unassembled WGS sequence"/>
</dbReference>
<proteinExistence type="predicted"/>
<keyword evidence="2" id="KW-1185">Reference proteome</keyword>
<dbReference type="GeneID" id="68919358"/>
<gene>
    <name evidence="1" type="ORF">CBG27909</name>
    <name evidence="1" type="ORF">CBG_27909</name>
</gene>
<dbReference type="InParanoid" id="B6IEK4"/>
<sequence length="254" mass="29698">MSKNKQETIEWNIQIYKQEAEKMDALVKERFKLYMKIEAVREMLCVIDITETFDKEFDELLKSNNLEEESHDQPSQENGSPPAYLKPLKAIDAMLNTMEKRAADRLESILTAHRNNWPILDGDGLLALSIEEHLTAAEETLAKWQKKYSGKRVSRYLNAAEYYIKHVIEQLREYFIIASDYECYRKMAIRRTEEETRNKMFIEDTVKADEMILDVEKHLAETFGCTSEKLRAAFEFDTTSDNSPKNDSQVAEQM</sequence>
<reference evidence="1 2" key="1">
    <citation type="journal article" date="2003" name="PLoS Biol.">
        <title>The genome sequence of Caenorhabditis briggsae: a platform for comparative genomics.</title>
        <authorList>
            <person name="Stein L.D."/>
            <person name="Bao Z."/>
            <person name="Blasiar D."/>
            <person name="Blumenthal T."/>
            <person name="Brent M.R."/>
            <person name="Chen N."/>
            <person name="Chinwalla A."/>
            <person name="Clarke L."/>
            <person name="Clee C."/>
            <person name="Coghlan A."/>
            <person name="Coulson A."/>
            <person name="D'Eustachio P."/>
            <person name="Fitch D.H."/>
            <person name="Fulton L.A."/>
            <person name="Fulton R.E."/>
            <person name="Griffiths-Jones S."/>
            <person name="Harris T.W."/>
            <person name="Hillier L.W."/>
            <person name="Kamath R."/>
            <person name="Kuwabara P.E."/>
            <person name="Mardis E.R."/>
            <person name="Marra M.A."/>
            <person name="Miner T.L."/>
            <person name="Minx P."/>
            <person name="Mullikin J.C."/>
            <person name="Plumb R.W."/>
            <person name="Rogers J."/>
            <person name="Schein J.E."/>
            <person name="Sohrmann M."/>
            <person name="Spieth J."/>
            <person name="Stajich J.E."/>
            <person name="Wei C."/>
            <person name="Willey D."/>
            <person name="Wilson R.K."/>
            <person name="Durbin R."/>
            <person name="Waterston R.H."/>
        </authorList>
    </citation>
    <scope>NUCLEOTIDE SEQUENCE [LARGE SCALE GENOMIC DNA]</scope>
    <source>
        <strain evidence="1 2">AF16</strain>
    </source>
</reference>
<dbReference type="CTD" id="68919358"/>
<name>B6IEK4_CAEBR</name>
<reference evidence="1 2" key="2">
    <citation type="journal article" date="2011" name="PLoS Genet.">
        <title>Caenorhabditis briggsae recombinant inbred line genotypes reveal inter-strain incompatibility and the evolution of recombination.</title>
        <authorList>
            <person name="Ross J.A."/>
            <person name="Koboldt D.C."/>
            <person name="Staisch J.E."/>
            <person name="Chamberlin H.M."/>
            <person name="Gupta B.P."/>
            <person name="Miller R.D."/>
            <person name="Baird S.E."/>
            <person name="Haag E.S."/>
        </authorList>
    </citation>
    <scope>NUCLEOTIDE SEQUENCE [LARGE SCALE GENOMIC DNA]</scope>
    <source>
        <strain evidence="1 2">AF16</strain>
    </source>
</reference>
<evidence type="ECO:0000313" key="1">
    <source>
        <dbReference type="EMBL" id="CAR98334.1"/>
    </source>
</evidence>
<protein>
    <submittedName>
        <fullName evidence="1">Protein CBG27909</fullName>
    </submittedName>
</protein>
<organism evidence="1 2">
    <name type="scientific">Caenorhabditis briggsae</name>
    <dbReference type="NCBI Taxonomy" id="6238"/>
    <lineage>
        <taxon>Eukaryota</taxon>
        <taxon>Metazoa</taxon>
        <taxon>Ecdysozoa</taxon>
        <taxon>Nematoda</taxon>
        <taxon>Chromadorea</taxon>
        <taxon>Rhabditida</taxon>
        <taxon>Rhabditina</taxon>
        <taxon>Rhabditomorpha</taxon>
        <taxon>Rhabditoidea</taxon>
        <taxon>Rhabditidae</taxon>
        <taxon>Peloderinae</taxon>
        <taxon>Caenorhabditis</taxon>
    </lineage>
</organism>